<dbReference type="RefSeq" id="WP_194504992.1">
    <property type="nucleotide sequence ID" value="NZ_JADIVZ010000014.1"/>
</dbReference>
<feature type="chain" id="PRO_5038866879" description="Netrin module non-TIMP type domain-containing protein" evidence="2">
    <location>
        <begin position="23"/>
        <end position="215"/>
    </location>
</feature>
<comment type="caution">
    <text evidence="4">The sequence shown here is derived from an EMBL/GenBank/DDBJ whole genome shotgun (WGS) entry which is preliminary data.</text>
</comment>
<keyword evidence="1" id="KW-0812">Transmembrane</keyword>
<evidence type="ECO:0000313" key="5">
    <source>
        <dbReference type="Proteomes" id="UP000656804"/>
    </source>
</evidence>
<feature type="signal peptide" evidence="2">
    <location>
        <begin position="1"/>
        <end position="22"/>
    </location>
</feature>
<evidence type="ECO:0000259" key="3">
    <source>
        <dbReference type="Pfam" id="PF01759"/>
    </source>
</evidence>
<gene>
    <name evidence="4" type="ORF">ISG29_18825</name>
</gene>
<organism evidence="4 5">
    <name type="scientific">Nocardioides acrostichi</name>
    <dbReference type="NCBI Taxonomy" id="2784339"/>
    <lineage>
        <taxon>Bacteria</taxon>
        <taxon>Bacillati</taxon>
        <taxon>Actinomycetota</taxon>
        <taxon>Actinomycetes</taxon>
        <taxon>Propionibacteriales</taxon>
        <taxon>Nocardioidaceae</taxon>
        <taxon>Nocardioides</taxon>
    </lineage>
</organism>
<keyword evidence="1" id="KW-1133">Transmembrane helix</keyword>
<dbReference type="Gene3D" id="2.40.50.120">
    <property type="match status" value="1"/>
</dbReference>
<dbReference type="Proteomes" id="UP000656804">
    <property type="component" value="Unassembled WGS sequence"/>
</dbReference>
<protein>
    <recommendedName>
        <fullName evidence="3">Netrin module non-TIMP type domain-containing protein</fullName>
    </recommendedName>
</protein>
<evidence type="ECO:0000256" key="1">
    <source>
        <dbReference type="SAM" id="Phobius"/>
    </source>
</evidence>
<sequence>MTHPARPRRLAAGLALAGTASAGLLGAGALDPVAAVPRDAQCQVPGFATQMRNATAVFTGKVTAVHVADASGSDIGQELTHEVEVDLVYKAARVTIEADEQVLTTRSVRDTCNLGRLNVGKSYLFVVKESEGDSPQLIATGNGGTKLETDARDERARRLLGTPVSPEPTSETKAAFEALPVDPPSTLSRAAAPGVALVLVGLLGLVVTRRLGRRG</sequence>
<name>A0A930V1M4_9ACTN</name>
<proteinExistence type="predicted"/>
<dbReference type="InterPro" id="IPR018933">
    <property type="entry name" value="Netrin_module_non-TIMP"/>
</dbReference>
<feature type="transmembrane region" description="Helical" evidence="1">
    <location>
        <begin position="190"/>
        <end position="208"/>
    </location>
</feature>
<dbReference type="EMBL" id="JADIVZ010000014">
    <property type="protein sequence ID" value="MBF4163737.1"/>
    <property type="molecule type" value="Genomic_DNA"/>
</dbReference>
<feature type="domain" description="Netrin module non-TIMP type" evidence="3">
    <location>
        <begin position="71"/>
        <end position="142"/>
    </location>
</feature>
<dbReference type="Pfam" id="PF01759">
    <property type="entry name" value="NTR"/>
    <property type="match status" value="1"/>
</dbReference>
<dbReference type="InterPro" id="IPR008993">
    <property type="entry name" value="TIMP-like_OB-fold"/>
</dbReference>
<keyword evidence="1" id="KW-0472">Membrane</keyword>
<dbReference type="AlphaFoldDB" id="A0A930V1M4"/>
<reference evidence="4" key="1">
    <citation type="submission" date="2020-11" db="EMBL/GenBank/DDBJ databases">
        <title>Nocardioides sp. CBS4Y-1, whole genome shotgun sequence.</title>
        <authorList>
            <person name="Tuo L."/>
        </authorList>
    </citation>
    <scope>NUCLEOTIDE SEQUENCE</scope>
    <source>
        <strain evidence="4">CBS4Y-1</strain>
    </source>
</reference>
<keyword evidence="2" id="KW-0732">Signal</keyword>
<evidence type="ECO:0000313" key="4">
    <source>
        <dbReference type="EMBL" id="MBF4163737.1"/>
    </source>
</evidence>
<evidence type="ECO:0000256" key="2">
    <source>
        <dbReference type="SAM" id="SignalP"/>
    </source>
</evidence>
<dbReference type="SUPFAM" id="SSF50242">
    <property type="entry name" value="TIMP-like"/>
    <property type="match status" value="1"/>
</dbReference>
<keyword evidence="5" id="KW-1185">Reference proteome</keyword>
<accession>A0A930V1M4</accession>